<keyword evidence="4" id="KW-1185">Reference proteome</keyword>
<evidence type="ECO:0000259" key="2">
    <source>
        <dbReference type="PROSITE" id="PS50004"/>
    </source>
</evidence>
<organism evidence="3 4">
    <name type="scientific">Oopsacas minuta</name>
    <dbReference type="NCBI Taxonomy" id="111878"/>
    <lineage>
        <taxon>Eukaryota</taxon>
        <taxon>Metazoa</taxon>
        <taxon>Porifera</taxon>
        <taxon>Hexactinellida</taxon>
        <taxon>Hexasterophora</taxon>
        <taxon>Lyssacinosida</taxon>
        <taxon>Leucopsacidae</taxon>
        <taxon>Oopsacas</taxon>
    </lineage>
</organism>
<evidence type="ECO:0000313" key="4">
    <source>
        <dbReference type="Proteomes" id="UP001165289"/>
    </source>
</evidence>
<dbReference type="Pfam" id="PF00168">
    <property type="entry name" value="C2"/>
    <property type="match status" value="1"/>
</dbReference>
<feature type="compositionally biased region" description="Basic and acidic residues" evidence="1">
    <location>
        <begin position="17"/>
        <end position="34"/>
    </location>
</feature>
<comment type="caution">
    <text evidence="3">The sequence shown here is derived from an EMBL/GenBank/DDBJ whole genome shotgun (WGS) entry which is preliminary data.</text>
</comment>
<reference evidence="3 4" key="1">
    <citation type="journal article" date="2023" name="BMC Biol.">
        <title>The compact genome of the sponge Oopsacas minuta (Hexactinellida) is lacking key metazoan core genes.</title>
        <authorList>
            <person name="Santini S."/>
            <person name="Schenkelaars Q."/>
            <person name="Jourda C."/>
            <person name="Duchesne M."/>
            <person name="Belahbib H."/>
            <person name="Rocher C."/>
            <person name="Selva M."/>
            <person name="Riesgo A."/>
            <person name="Vervoort M."/>
            <person name="Leys S.P."/>
            <person name="Kodjabachian L."/>
            <person name="Le Bivic A."/>
            <person name="Borchiellini C."/>
            <person name="Claverie J.M."/>
            <person name="Renard E."/>
        </authorList>
    </citation>
    <scope>NUCLEOTIDE SEQUENCE [LARGE SCALE GENOMIC DNA]</scope>
    <source>
        <strain evidence="3">SPO-2</strain>
    </source>
</reference>
<dbReference type="Proteomes" id="UP001165289">
    <property type="component" value="Unassembled WGS sequence"/>
</dbReference>
<protein>
    <submittedName>
        <fullName evidence="3">Bone morphogenetic protein 1</fullName>
    </submittedName>
</protein>
<evidence type="ECO:0000256" key="1">
    <source>
        <dbReference type="SAM" id="MobiDB-lite"/>
    </source>
</evidence>
<dbReference type="SMART" id="SM00239">
    <property type="entry name" value="C2"/>
    <property type="match status" value="1"/>
</dbReference>
<dbReference type="InterPro" id="IPR000008">
    <property type="entry name" value="C2_dom"/>
</dbReference>
<dbReference type="Gene3D" id="2.60.40.150">
    <property type="entry name" value="C2 domain"/>
    <property type="match status" value="1"/>
</dbReference>
<dbReference type="SUPFAM" id="SSF49562">
    <property type="entry name" value="C2 domain (Calcium/lipid-binding domain, CaLB)"/>
    <property type="match status" value="1"/>
</dbReference>
<dbReference type="AlphaFoldDB" id="A0AAV7JL04"/>
<feature type="compositionally biased region" description="Low complexity" evidence="1">
    <location>
        <begin position="35"/>
        <end position="45"/>
    </location>
</feature>
<name>A0AAV7JL04_9METZ</name>
<gene>
    <name evidence="3" type="ORF">LOD99_11739</name>
</gene>
<feature type="region of interest" description="Disordered" evidence="1">
    <location>
        <begin position="17"/>
        <end position="45"/>
    </location>
</feature>
<proteinExistence type="predicted"/>
<dbReference type="CDD" id="cd00030">
    <property type="entry name" value="C2"/>
    <property type="match status" value="1"/>
</dbReference>
<dbReference type="PROSITE" id="PS50004">
    <property type="entry name" value="C2"/>
    <property type="match status" value="1"/>
</dbReference>
<accession>A0AAV7JL04</accession>
<sequence>MMIVGISVTTAATLTVEREVSRSHEQESVQKRETQGSGSNSSTNGLQGPIEYGYLIIYIKYAVGLSDTDGVGNLPDPYVVLNAYDRWGNLYIGQTSYVQGTVNPAWYEVFYFGTNYWSEVRIQVFDEDFLYWDDVMTPVGYLSLTPGYHYNYVFLTNGYGYVVFDYYLI</sequence>
<dbReference type="EMBL" id="JAKMXF010000321">
    <property type="protein sequence ID" value="KAI6649373.1"/>
    <property type="molecule type" value="Genomic_DNA"/>
</dbReference>
<feature type="domain" description="C2" evidence="2">
    <location>
        <begin position="35"/>
        <end position="157"/>
    </location>
</feature>
<evidence type="ECO:0000313" key="3">
    <source>
        <dbReference type="EMBL" id="KAI6649373.1"/>
    </source>
</evidence>
<dbReference type="InterPro" id="IPR035892">
    <property type="entry name" value="C2_domain_sf"/>
</dbReference>